<dbReference type="FunFam" id="4.10.400.10:FF:000065">
    <property type="entry name" value="Transmembrane protease serine 7"/>
    <property type="match status" value="1"/>
</dbReference>
<keyword evidence="5" id="KW-1185">Reference proteome</keyword>
<accession>A0A7R9KX29</accession>
<keyword evidence="2" id="KW-0325">Glycoprotein</keyword>
<dbReference type="PROSITE" id="PS50068">
    <property type="entry name" value="LDLRA_2"/>
    <property type="match status" value="1"/>
</dbReference>
<reference evidence="4" key="1">
    <citation type="submission" date="2020-11" db="EMBL/GenBank/DDBJ databases">
        <authorList>
            <person name="Tran Van P."/>
        </authorList>
    </citation>
    <scope>NUCLEOTIDE SEQUENCE</scope>
</reference>
<dbReference type="PROSITE" id="PS01209">
    <property type="entry name" value="LDLRA_1"/>
    <property type="match status" value="1"/>
</dbReference>
<dbReference type="Gene3D" id="4.10.400.10">
    <property type="entry name" value="Low-density Lipoprotein Receptor"/>
    <property type="match status" value="1"/>
</dbReference>
<proteinExistence type="predicted"/>
<dbReference type="Pfam" id="PF00057">
    <property type="entry name" value="Ldl_recept_a"/>
    <property type="match status" value="1"/>
</dbReference>
<dbReference type="SUPFAM" id="SSF57424">
    <property type="entry name" value="LDL receptor-like module"/>
    <property type="match status" value="1"/>
</dbReference>
<evidence type="ECO:0000256" key="2">
    <source>
        <dbReference type="ARBA" id="ARBA00023180"/>
    </source>
</evidence>
<evidence type="ECO:0000313" key="4">
    <source>
        <dbReference type="EMBL" id="CAD7631012.1"/>
    </source>
</evidence>
<protein>
    <submittedName>
        <fullName evidence="4">Uncharacterized protein</fullName>
    </submittedName>
</protein>
<dbReference type="EMBL" id="OC863450">
    <property type="protein sequence ID" value="CAD7631012.1"/>
    <property type="molecule type" value="Genomic_DNA"/>
</dbReference>
<evidence type="ECO:0000256" key="1">
    <source>
        <dbReference type="ARBA" id="ARBA00023157"/>
    </source>
</evidence>
<feature type="disulfide bond" evidence="3">
    <location>
        <begin position="6"/>
        <end position="18"/>
    </location>
</feature>
<dbReference type="SMART" id="SM00192">
    <property type="entry name" value="LDLa"/>
    <property type="match status" value="1"/>
</dbReference>
<dbReference type="AlphaFoldDB" id="A0A7R9KX29"/>
<dbReference type="OrthoDB" id="6514358at2759"/>
<dbReference type="InterPro" id="IPR002172">
    <property type="entry name" value="LDrepeatLR_classA_rpt"/>
</dbReference>
<feature type="disulfide bond" evidence="3">
    <location>
        <begin position="25"/>
        <end position="40"/>
    </location>
</feature>
<evidence type="ECO:0000256" key="3">
    <source>
        <dbReference type="PROSITE-ProRule" id="PRU00124"/>
    </source>
</evidence>
<name>A0A7R9KX29_9ACAR</name>
<dbReference type="InterPro" id="IPR023415">
    <property type="entry name" value="LDLR_class-A_CS"/>
</dbReference>
<dbReference type="InterPro" id="IPR036055">
    <property type="entry name" value="LDL_receptor-like_sf"/>
</dbReference>
<feature type="disulfide bond" evidence="3">
    <location>
        <begin position="13"/>
        <end position="31"/>
    </location>
</feature>
<gene>
    <name evidence="4" type="ORF">OSB1V03_LOCUS11423</name>
</gene>
<sequence length="69" mass="7732">MTHRRCWFGEYTCDSGQCIQAYAVCNGKNECSDGSDEKRCLPTDFVRCGSGSLIHRIEVLSKQLPAFVI</sequence>
<dbReference type="CDD" id="cd00112">
    <property type="entry name" value="LDLa"/>
    <property type="match status" value="1"/>
</dbReference>
<organism evidence="4">
    <name type="scientific">Medioppia subpectinata</name>
    <dbReference type="NCBI Taxonomy" id="1979941"/>
    <lineage>
        <taxon>Eukaryota</taxon>
        <taxon>Metazoa</taxon>
        <taxon>Ecdysozoa</taxon>
        <taxon>Arthropoda</taxon>
        <taxon>Chelicerata</taxon>
        <taxon>Arachnida</taxon>
        <taxon>Acari</taxon>
        <taxon>Acariformes</taxon>
        <taxon>Sarcoptiformes</taxon>
        <taxon>Oribatida</taxon>
        <taxon>Brachypylina</taxon>
        <taxon>Oppioidea</taxon>
        <taxon>Oppiidae</taxon>
        <taxon>Medioppia</taxon>
    </lineage>
</organism>
<evidence type="ECO:0000313" key="5">
    <source>
        <dbReference type="Proteomes" id="UP000759131"/>
    </source>
</evidence>
<dbReference type="EMBL" id="CAJPIZ010008875">
    <property type="protein sequence ID" value="CAG2111442.1"/>
    <property type="molecule type" value="Genomic_DNA"/>
</dbReference>
<dbReference type="Proteomes" id="UP000759131">
    <property type="component" value="Unassembled WGS sequence"/>
</dbReference>
<keyword evidence="1 3" id="KW-1015">Disulfide bond</keyword>